<gene>
    <name evidence="8" type="ORF">J40TS1_38920</name>
</gene>
<dbReference type="PANTHER" id="PTHR43817">
    <property type="entry name" value="GLYCOSYL HYDROLASE"/>
    <property type="match status" value="1"/>
</dbReference>
<dbReference type="SUPFAM" id="SSF50370">
    <property type="entry name" value="Ricin B-like lectins"/>
    <property type="match status" value="1"/>
</dbReference>
<dbReference type="SUPFAM" id="SSF49785">
    <property type="entry name" value="Galactose-binding domain-like"/>
    <property type="match status" value="1"/>
</dbReference>
<protein>
    <recommendedName>
        <fullName evidence="7">CBM6 domain-containing protein</fullName>
    </recommendedName>
</protein>
<dbReference type="InterPro" id="IPR000772">
    <property type="entry name" value="Ricin_B_lectin"/>
</dbReference>
<feature type="site" description="Important for catalytic activity, responsible for pKa modulation of the active site Glu and correct orientation of both the proton donor and substrate" evidence="5">
    <location>
        <position position="156"/>
    </location>
</feature>
<evidence type="ECO:0000313" key="8">
    <source>
        <dbReference type="EMBL" id="GIP18250.1"/>
    </source>
</evidence>
<dbReference type="Gene3D" id="2.115.10.20">
    <property type="entry name" value="Glycosyl hydrolase domain, family 43"/>
    <property type="match status" value="1"/>
</dbReference>
<feature type="chain" id="PRO_5037664458" description="CBM6 domain-containing protein" evidence="6">
    <location>
        <begin position="34"/>
        <end position="616"/>
    </location>
</feature>
<keyword evidence="2 6" id="KW-0732">Signal</keyword>
<dbReference type="Gene3D" id="2.60.120.260">
    <property type="entry name" value="Galactose-binding domain-like"/>
    <property type="match status" value="1"/>
</dbReference>
<evidence type="ECO:0000256" key="3">
    <source>
        <dbReference type="ARBA" id="ARBA00022801"/>
    </source>
</evidence>
<dbReference type="PROSITE" id="PS51175">
    <property type="entry name" value="CBM6"/>
    <property type="match status" value="1"/>
</dbReference>
<organism evidence="8 9">
    <name type="scientific">Paenibacillus montaniterrae</name>
    <dbReference type="NCBI Taxonomy" id="429341"/>
    <lineage>
        <taxon>Bacteria</taxon>
        <taxon>Bacillati</taxon>
        <taxon>Bacillota</taxon>
        <taxon>Bacilli</taxon>
        <taxon>Bacillales</taxon>
        <taxon>Paenibacillaceae</taxon>
        <taxon>Paenibacillus</taxon>
    </lineage>
</organism>
<comment type="caution">
    <text evidence="8">The sequence shown here is derived from an EMBL/GenBank/DDBJ whole genome shotgun (WGS) entry which is preliminary data.</text>
</comment>
<dbReference type="SMART" id="SM00458">
    <property type="entry name" value="RICIN"/>
    <property type="match status" value="1"/>
</dbReference>
<keyword evidence="4" id="KW-0326">Glycosidase</keyword>
<dbReference type="Pfam" id="PF14200">
    <property type="entry name" value="RicinB_lectin_2"/>
    <property type="match status" value="2"/>
</dbReference>
<keyword evidence="9" id="KW-1185">Reference proteome</keyword>
<dbReference type="PROSITE" id="PS50231">
    <property type="entry name" value="RICIN_B_LECTIN"/>
    <property type="match status" value="1"/>
</dbReference>
<dbReference type="Pfam" id="PF04616">
    <property type="entry name" value="Glyco_hydro_43"/>
    <property type="match status" value="1"/>
</dbReference>
<dbReference type="CDD" id="cd00161">
    <property type="entry name" value="beta-trefoil_Ricin-like"/>
    <property type="match status" value="1"/>
</dbReference>
<dbReference type="InterPro" id="IPR023296">
    <property type="entry name" value="Glyco_hydro_beta-prop_sf"/>
</dbReference>
<proteinExistence type="inferred from homology"/>
<feature type="domain" description="CBM6" evidence="7">
    <location>
        <begin position="346"/>
        <end position="467"/>
    </location>
</feature>
<dbReference type="Pfam" id="PF16990">
    <property type="entry name" value="CBM_35"/>
    <property type="match status" value="1"/>
</dbReference>
<dbReference type="Gene3D" id="2.80.10.50">
    <property type="match status" value="3"/>
</dbReference>
<dbReference type="Proteomes" id="UP000683139">
    <property type="component" value="Unassembled WGS sequence"/>
</dbReference>
<accession>A0A919YRS8</accession>
<evidence type="ECO:0000256" key="1">
    <source>
        <dbReference type="ARBA" id="ARBA00009865"/>
    </source>
</evidence>
<dbReference type="AlphaFoldDB" id="A0A919YRS8"/>
<reference evidence="8" key="1">
    <citation type="submission" date="2021-03" db="EMBL/GenBank/DDBJ databases">
        <title>Antimicrobial resistance genes in bacteria isolated from Japanese honey, and their potential for conferring macrolide and lincosamide resistance in the American foulbrood pathogen Paenibacillus larvae.</title>
        <authorList>
            <person name="Okamoto M."/>
            <person name="Kumagai M."/>
            <person name="Kanamori H."/>
            <person name="Takamatsu D."/>
        </authorList>
    </citation>
    <scope>NUCLEOTIDE SEQUENCE</scope>
    <source>
        <strain evidence="8">J40TS1</strain>
    </source>
</reference>
<dbReference type="InterPro" id="IPR005084">
    <property type="entry name" value="CBM6"/>
</dbReference>
<keyword evidence="3" id="KW-0378">Hydrolase</keyword>
<dbReference type="EMBL" id="BOSE01000008">
    <property type="protein sequence ID" value="GIP18250.1"/>
    <property type="molecule type" value="Genomic_DNA"/>
</dbReference>
<dbReference type="GO" id="GO:0005975">
    <property type="term" value="P:carbohydrate metabolic process"/>
    <property type="evidence" value="ECO:0007669"/>
    <property type="project" value="InterPro"/>
</dbReference>
<dbReference type="PANTHER" id="PTHR43817:SF1">
    <property type="entry name" value="HYDROLASE, FAMILY 43, PUTATIVE (AFU_ORTHOLOGUE AFUA_3G01660)-RELATED"/>
    <property type="match status" value="1"/>
</dbReference>
<evidence type="ECO:0000256" key="6">
    <source>
        <dbReference type="SAM" id="SignalP"/>
    </source>
</evidence>
<dbReference type="SUPFAM" id="SSF75005">
    <property type="entry name" value="Arabinanase/levansucrase/invertase"/>
    <property type="match status" value="1"/>
</dbReference>
<evidence type="ECO:0000313" key="9">
    <source>
        <dbReference type="Proteomes" id="UP000683139"/>
    </source>
</evidence>
<evidence type="ECO:0000256" key="4">
    <source>
        <dbReference type="ARBA" id="ARBA00023295"/>
    </source>
</evidence>
<dbReference type="CDD" id="cd18820">
    <property type="entry name" value="GH43_LbAraf43-like"/>
    <property type="match status" value="1"/>
</dbReference>
<sequence length="616" mass="66777">MKLDYRSWSKLSSRALAALLFIALLLPAGGAEAATQQSNFYNVIMQDGADPWVYRHTDGYYYFTKTTGNNVTIWKSASLTGIDAAATRVIETGCCSIWAPEIHYINGAWYIYYAKDDGDNVNHRMYVMENTSADPMQGTWVNKGQITDPTNKWAIDGTVLQVGSQLYFIWSGWEGDVNVRQNLYIAAMSNPWTISSNRVEIARPTYSWETNHSPHVNEGPQVIVRNGVINLVYSASGSWTNDYCLGLITASTSSNLLSASSWTKRSQPIFSSANGLYGPGHHSFTVSPDGKEDWIIYHVAKYNNAGWNREIRAQRFTWNPDNTPNLGTPLPPNTPIALPSGESQRVRYEAEEGTFGGGAYASPGPGSSGGSKAGHIDTAASFVEFSVYAAAAGEYILSARTGNGTAGGGWSNLNIAINGTTSPFHVTNKGWDNWGLSTIRTQLHAGWNTVRFTKGNGYAEIDFFDLMPAEPAALTGSVYKLINPNSGKALDVAGGGTANGTNVQIWEDNNSTAQEWRITSLGDGAYTLINTNSGKALDVAGTGTADGTNVHIWQDYGGNAAQRWALIRSNNGWKLINPNSGKALDVAGSGSANGTNVHIWSDYGNAAQTWQLQRKY</sequence>
<dbReference type="InterPro" id="IPR006710">
    <property type="entry name" value="Glyco_hydro_43"/>
</dbReference>
<name>A0A919YRS8_9BACL</name>
<evidence type="ECO:0000259" key="7">
    <source>
        <dbReference type="PROSITE" id="PS51175"/>
    </source>
</evidence>
<feature type="signal peptide" evidence="6">
    <location>
        <begin position="1"/>
        <end position="33"/>
    </location>
</feature>
<dbReference type="GO" id="GO:0004553">
    <property type="term" value="F:hydrolase activity, hydrolyzing O-glycosyl compounds"/>
    <property type="evidence" value="ECO:0007669"/>
    <property type="project" value="InterPro"/>
</dbReference>
<dbReference type="InterPro" id="IPR008979">
    <property type="entry name" value="Galactose-bd-like_sf"/>
</dbReference>
<evidence type="ECO:0000256" key="2">
    <source>
        <dbReference type="ARBA" id="ARBA00022729"/>
    </source>
</evidence>
<dbReference type="InterPro" id="IPR035992">
    <property type="entry name" value="Ricin_B-like_lectins"/>
</dbReference>
<comment type="similarity">
    <text evidence="1">Belongs to the glycosyl hydrolase 43 family.</text>
</comment>
<evidence type="ECO:0000256" key="5">
    <source>
        <dbReference type="PIRSR" id="PIRSR606710-2"/>
    </source>
</evidence>
<dbReference type="GO" id="GO:0030246">
    <property type="term" value="F:carbohydrate binding"/>
    <property type="evidence" value="ECO:0007669"/>
    <property type="project" value="InterPro"/>
</dbReference>